<evidence type="ECO:0000256" key="4">
    <source>
        <dbReference type="ARBA" id="ARBA00022679"/>
    </source>
</evidence>
<dbReference type="InterPro" id="IPR008189">
    <property type="entry name" value="rRNA_ssu_MeTfrase_I"/>
</dbReference>
<organism evidence="8 9">
    <name type="scientific">Peanut witches'-broom phytoplasma NTU2011</name>
    <dbReference type="NCBI Taxonomy" id="1163385"/>
    <lineage>
        <taxon>Bacteria</taxon>
        <taxon>Bacillati</taxon>
        <taxon>Mycoplasmatota</taxon>
        <taxon>Mollicutes</taxon>
        <taxon>Acholeplasmatales</taxon>
        <taxon>Acholeplasmataceae</taxon>
        <taxon>Candidatus Phytoplasma</taxon>
        <taxon>16SrII (Peanut WB group)</taxon>
    </lineage>
</organism>
<dbReference type="InterPro" id="IPR014777">
    <property type="entry name" value="4pyrrole_Mease_sub1"/>
</dbReference>
<comment type="subcellular location">
    <subcellularLocation>
        <location evidence="6">Cytoplasm</location>
    </subcellularLocation>
</comment>
<evidence type="ECO:0000256" key="6">
    <source>
        <dbReference type="HAMAP-Rule" id="MF_01877"/>
    </source>
</evidence>
<dbReference type="GO" id="GO:0008168">
    <property type="term" value="F:methyltransferase activity"/>
    <property type="evidence" value="ECO:0007669"/>
    <property type="project" value="UniProtKB-KW"/>
</dbReference>
<dbReference type="InterPro" id="IPR000878">
    <property type="entry name" value="4pyrrol_Mease"/>
</dbReference>
<evidence type="ECO:0000256" key="5">
    <source>
        <dbReference type="ARBA" id="ARBA00022691"/>
    </source>
</evidence>
<keyword evidence="4 6" id="KW-0808">Transferase</keyword>
<sequence>MLYTQKTFQEKKATLYLVATPIGNMSDLTFRALDILKQVDYILAEDTRQAYKILKFYQFNNNLLSLHHFNEKQRVSKVLSLLKQNKNLALISNAGTPLISDPGLLLVRTVQSAGFYVCSIPGASAVITAFSISTFDLPFLFLGFLPKKTIQKERILLKYRFFEGTLILFESPMRLLDTLLLIQKHYIRRNISLSKELTKKFETIIYGDINEILKEKEKISFKGEYVITIDKNLFLSTYQHLSLEEHFLLLLKHGYSKKEALRCLSKDRNISKKQIYHYLKIPMDQLENKE</sequence>
<dbReference type="PANTHER" id="PTHR46111">
    <property type="entry name" value="RIBOSOMAL RNA SMALL SUBUNIT METHYLTRANSFERASE I"/>
    <property type="match status" value="1"/>
</dbReference>
<dbReference type="InterPro" id="IPR018063">
    <property type="entry name" value="SAM_MeTrfase_RsmI_CS"/>
</dbReference>
<protein>
    <recommendedName>
        <fullName evidence="6">Ribosomal RNA small subunit methyltransferase I</fullName>
        <ecNumber evidence="6">2.1.1.198</ecNumber>
    </recommendedName>
    <alternativeName>
        <fullName evidence="6">16S rRNA 2'-O-ribose C1402 methyltransferase</fullName>
    </alternativeName>
    <alternativeName>
        <fullName evidence="6">rRNA (cytidine-2'-O-)-methyltransferase RsmI</fullName>
    </alternativeName>
</protein>
<keyword evidence="1 6" id="KW-0963">Cytoplasm</keyword>
<name>A0ABP2TG91_PEWBP</name>
<evidence type="ECO:0000256" key="1">
    <source>
        <dbReference type="ARBA" id="ARBA00022490"/>
    </source>
</evidence>
<accession>A0ABP2TG91</accession>
<dbReference type="InterPro" id="IPR014776">
    <property type="entry name" value="4pyrrole_Mease_sub2"/>
</dbReference>
<keyword evidence="2 6" id="KW-0698">rRNA processing</keyword>
<keyword evidence="9" id="KW-1185">Reference proteome</keyword>
<dbReference type="EC" id="2.1.1.198" evidence="6"/>
<dbReference type="Pfam" id="PF00590">
    <property type="entry name" value="TP_methylase"/>
    <property type="match status" value="1"/>
</dbReference>
<dbReference type="PROSITE" id="PS01296">
    <property type="entry name" value="RSMI"/>
    <property type="match status" value="1"/>
</dbReference>
<evidence type="ECO:0000313" key="9">
    <source>
        <dbReference type="Proteomes" id="UP000014082"/>
    </source>
</evidence>
<dbReference type="Gene3D" id="3.30.950.10">
    <property type="entry name" value="Methyltransferase, Cobalt-precorrin-4 Transmethylase, Domain 2"/>
    <property type="match status" value="1"/>
</dbReference>
<evidence type="ECO:0000256" key="3">
    <source>
        <dbReference type="ARBA" id="ARBA00022603"/>
    </source>
</evidence>
<dbReference type="NCBIfam" id="TIGR00096">
    <property type="entry name" value="16S rRNA (cytidine(1402)-2'-O)-methyltransferase"/>
    <property type="match status" value="1"/>
</dbReference>
<comment type="catalytic activity">
    <reaction evidence="6">
        <text>cytidine(1402) in 16S rRNA + S-adenosyl-L-methionine = 2'-O-methylcytidine(1402) in 16S rRNA + S-adenosyl-L-homocysteine + H(+)</text>
        <dbReference type="Rhea" id="RHEA:42924"/>
        <dbReference type="Rhea" id="RHEA-COMP:10285"/>
        <dbReference type="Rhea" id="RHEA-COMP:10286"/>
        <dbReference type="ChEBI" id="CHEBI:15378"/>
        <dbReference type="ChEBI" id="CHEBI:57856"/>
        <dbReference type="ChEBI" id="CHEBI:59789"/>
        <dbReference type="ChEBI" id="CHEBI:74495"/>
        <dbReference type="ChEBI" id="CHEBI:82748"/>
        <dbReference type="EC" id="2.1.1.198"/>
    </reaction>
</comment>
<dbReference type="RefSeq" id="WP_004995573.1">
    <property type="nucleotide sequence ID" value="NZ_AMWZ01000013.1"/>
</dbReference>
<dbReference type="EMBL" id="AMWZ01000013">
    <property type="protein sequence ID" value="EMR14423.1"/>
    <property type="molecule type" value="Genomic_DNA"/>
</dbReference>
<keyword evidence="3 6" id="KW-0489">Methyltransferase</keyword>
<comment type="caution">
    <text evidence="8">The sequence shown here is derived from an EMBL/GenBank/DDBJ whole genome shotgun (WGS) entry which is preliminary data.</text>
</comment>
<dbReference type="PANTHER" id="PTHR46111:SF1">
    <property type="entry name" value="RIBOSOMAL RNA SMALL SUBUNIT METHYLTRANSFERASE I"/>
    <property type="match status" value="1"/>
</dbReference>
<dbReference type="Proteomes" id="UP000014082">
    <property type="component" value="Unassembled WGS sequence"/>
</dbReference>
<feature type="domain" description="Tetrapyrrole methylase" evidence="7">
    <location>
        <begin position="14"/>
        <end position="212"/>
    </location>
</feature>
<dbReference type="CDD" id="cd11648">
    <property type="entry name" value="RsmI"/>
    <property type="match status" value="1"/>
</dbReference>
<dbReference type="InterPro" id="IPR035996">
    <property type="entry name" value="4pyrrol_Methylase_sf"/>
</dbReference>
<gene>
    <name evidence="8" type="primary">tpm</name>
    <name evidence="6" type="synonym">rsmI</name>
    <name evidence="8" type="ORF">PNWB_v1c4780</name>
</gene>
<dbReference type="Gene3D" id="3.40.1010.10">
    <property type="entry name" value="Cobalt-precorrin-4 Transmethylase, Domain 1"/>
    <property type="match status" value="1"/>
</dbReference>
<dbReference type="GO" id="GO:0032259">
    <property type="term" value="P:methylation"/>
    <property type="evidence" value="ECO:0007669"/>
    <property type="project" value="UniProtKB-KW"/>
</dbReference>
<dbReference type="HAMAP" id="MF_01877">
    <property type="entry name" value="16SrRNA_methyltr_I"/>
    <property type="match status" value="1"/>
</dbReference>
<comment type="function">
    <text evidence="6">Catalyzes the 2'-O-methylation of the ribose of cytidine 1402 (C1402) in 16S rRNA.</text>
</comment>
<reference evidence="8 9" key="1">
    <citation type="journal article" date="2013" name="PLoS ONE">
        <title>Comparative analysis of the peanut witches'-broom phytoplasma genome reveals horizontal transfer of potential mobile units and effectors.</title>
        <authorList>
            <person name="Chung W.C."/>
            <person name="Chen L.L."/>
            <person name="Lo W.S."/>
            <person name="Lin C.P."/>
            <person name="Kuo C.H."/>
        </authorList>
    </citation>
    <scope>NUCLEOTIDE SEQUENCE [LARGE SCALE GENOMIC DNA]</scope>
    <source>
        <strain evidence="8 9">NTU2011</strain>
    </source>
</reference>
<dbReference type="PIRSF" id="PIRSF005917">
    <property type="entry name" value="MTase_YraL"/>
    <property type="match status" value="1"/>
</dbReference>
<evidence type="ECO:0000256" key="2">
    <source>
        <dbReference type="ARBA" id="ARBA00022552"/>
    </source>
</evidence>
<dbReference type="SUPFAM" id="SSF53790">
    <property type="entry name" value="Tetrapyrrole methylase"/>
    <property type="match status" value="1"/>
</dbReference>
<proteinExistence type="inferred from homology"/>
<keyword evidence="5 6" id="KW-0949">S-adenosyl-L-methionine</keyword>
<comment type="similarity">
    <text evidence="6">Belongs to the methyltransferase superfamily. RsmI family.</text>
</comment>
<evidence type="ECO:0000259" key="7">
    <source>
        <dbReference type="Pfam" id="PF00590"/>
    </source>
</evidence>
<evidence type="ECO:0000313" key="8">
    <source>
        <dbReference type="EMBL" id="EMR14423.1"/>
    </source>
</evidence>